<comment type="caution">
    <text evidence="5">The sequence shown here is derived from an EMBL/GenBank/DDBJ whole genome shotgun (WGS) entry which is preliminary data.</text>
</comment>
<dbReference type="NCBIfam" id="TIGR01441">
    <property type="entry name" value="GPR"/>
    <property type="match status" value="1"/>
</dbReference>
<dbReference type="EMBL" id="BDGJ01000017">
    <property type="protein sequence ID" value="GAW91407.1"/>
    <property type="molecule type" value="Genomic_DNA"/>
</dbReference>
<dbReference type="Proteomes" id="UP000197032">
    <property type="component" value="Unassembled WGS sequence"/>
</dbReference>
<evidence type="ECO:0000256" key="1">
    <source>
        <dbReference type="ARBA" id="ARBA00022670"/>
    </source>
</evidence>
<protein>
    <recommendedName>
        <fullName evidence="4">Germination protease</fullName>
        <ecNumber evidence="4">3.4.24.78</ecNumber>
    </recommendedName>
    <alternativeName>
        <fullName evidence="4">GPR endopeptidase</fullName>
    </alternativeName>
    <alternativeName>
        <fullName evidence="4">Germination proteinase</fullName>
    </alternativeName>
    <alternativeName>
        <fullName evidence="4">Spore protease</fullName>
    </alternativeName>
</protein>
<dbReference type="RefSeq" id="WP_088552944.1">
    <property type="nucleotide sequence ID" value="NZ_BDGJ01000017.1"/>
</dbReference>
<reference evidence="6" key="1">
    <citation type="journal article" date="2017" name="Appl. Environ. Microbiol.">
        <title>Genomic analysis of Calderihabitans maritimus KKC1, a thermophilic hydrogenogenic carboxydotrophic bacterium isolated from marine sediment.</title>
        <authorList>
            <person name="Omae K."/>
            <person name="Yoneda Y."/>
            <person name="Fukuyama Y."/>
            <person name="Yoshida T."/>
            <person name="Sako Y."/>
        </authorList>
    </citation>
    <scope>NUCLEOTIDE SEQUENCE [LARGE SCALE GENOMIC DNA]</scope>
    <source>
        <strain evidence="6">KKC1</strain>
    </source>
</reference>
<name>A0A1Z5HPW1_9FIRM</name>
<organism evidence="5 6">
    <name type="scientific">Calderihabitans maritimus</name>
    <dbReference type="NCBI Taxonomy" id="1246530"/>
    <lineage>
        <taxon>Bacteria</taxon>
        <taxon>Bacillati</taxon>
        <taxon>Bacillota</taxon>
        <taxon>Clostridia</taxon>
        <taxon>Neomoorellales</taxon>
        <taxon>Calderihabitantaceae</taxon>
        <taxon>Calderihabitans</taxon>
    </lineage>
</organism>
<dbReference type="AlphaFoldDB" id="A0A1Z5HPW1"/>
<comment type="subunit">
    <text evidence="4">Homotetramer.</text>
</comment>
<dbReference type="InterPro" id="IPR023430">
    <property type="entry name" value="Pept_HybD-like_dom_sf"/>
</dbReference>
<dbReference type="Gene3D" id="3.40.50.1450">
    <property type="entry name" value="HybD-like"/>
    <property type="match status" value="1"/>
</dbReference>
<comment type="similarity">
    <text evidence="4">Belongs to the peptidase A25 family.</text>
</comment>
<evidence type="ECO:0000256" key="4">
    <source>
        <dbReference type="HAMAP-Rule" id="MF_00626"/>
    </source>
</evidence>
<evidence type="ECO:0000313" key="6">
    <source>
        <dbReference type="Proteomes" id="UP000197032"/>
    </source>
</evidence>
<proteinExistence type="inferred from homology"/>
<dbReference type="OrthoDB" id="9777293at2"/>
<evidence type="ECO:0000256" key="3">
    <source>
        <dbReference type="ARBA" id="ARBA00023145"/>
    </source>
</evidence>
<dbReference type="GO" id="GO:0004222">
    <property type="term" value="F:metalloendopeptidase activity"/>
    <property type="evidence" value="ECO:0007669"/>
    <property type="project" value="UniProtKB-UniRule"/>
</dbReference>
<keyword evidence="1 4" id="KW-0645">Protease</keyword>
<feature type="propeptide" id="PRO_5011804148" evidence="4">
    <location>
        <begin position="1"/>
        <end position="15"/>
    </location>
</feature>
<dbReference type="SUPFAM" id="SSF53163">
    <property type="entry name" value="HybD-like"/>
    <property type="match status" value="1"/>
</dbReference>
<dbReference type="InterPro" id="IPR005080">
    <property type="entry name" value="Peptidase_A25"/>
</dbReference>
<feature type="chain" id="PRO_5023542853" description="Germination protease" evidence="4">
    <location>
        <begin position="16"/>
        <end position="324"/>
    </location>
</feature>
<evidence type="ECO:0000313" key="5">
    <source>
        <dbReference type="EMBL" id="GAW91407.1"/>
    </source>
</evidence>
<dbReference type="PIRSF" id="PIRSF019549">
    <property type="entry name" value="Peptidase_A25"/>
    <property type="match status" value="1"/>
</dbReference>
<comment type="PTM">
    <text evidence="4">Autoproteolytically processed. The inactive tetrameric zymogen termed p46 autoprocesses to a smaller form termed p41, which is active only during spore germination.</text>
</comment>
<gene>
    <name evidence="4" type="primary">gpr</name>
    <name evidence="5" type="ORF">KKC1_05690</name>
</gene>
<comment type="function">
    <text evidence="4">Initiates the rapid degradation of small, acid-soluble proteins during spore germination.</text>
</comment>
<dbReference type="GO" id="GO:0006508">
    <property type="term" value="P:proteolysis"/>
    <property type="evidence" value="ECO:0007669"/>
    <property type="project" value="UniProtKB-UniRule"/>
</dbReference>
<dbReference type="Pfam" id="PF03418">
    <property type="entry name" value="Peptidase_A25"/>
    <property type="match status" value="2"/>
</dbReference>
<keyword evidence="3 4" id="KW-0865">Zymogen</keyword>
<comment type="catalytic activity">
    <reaction evidence="4">
        <text>Endopeptidase action with P4 Glu or Asp, P1 preferably Glu &gt; Asp, P1' hydrophobic and P2' Ala.</text>
        <dbReference type="EC" id="3.4.24.78"/>
    </reaction>
</comment>
<keyword evidence="6" id="KW-1185">Reference proteome</keyword>
<accession>A0A1Z5HPW1</accession>
<dbReference type="GO" id="GO:0009847">
    <property type="term" value="P:spore germination"/>
    <property type="evidence" value="ECO:0007669"/>
    <property type="project" value="UniProtKB-UniRule"/>
</dbReference>
<evidence type="ECO:0000256" key="2">
    <source>
        <dbReference type="ARBA" id="ARBA00022801"/>
    </source>
</evidence>
<sequence length="324" mass="35140">MNKLHLYEKLGIQLDLALEAHELLRGATRREIPGVREEKETFEHASVTTVTILNEEGAQQMGRPPGSYITIEAPGIRHNNKAVHRSIAEILAQKLEFLMKELNIGTDASVLLVGLGNWDATPDALGPRVINHTMVTRHLYHYAPETVKGLRSVAALAPGVLGITGIETAEIVKGVVEKTKPDLIIAVDALAASNLERISTTIQLANTGINPGSGIGNRRAGINQETMGVPVIAIGVPTVVNATVFVFEAFARLFQKHPEVRQKVPDQTVQNITSNLLAPFEGKLTVTPKEIDDLIKNVSWIIASGLTMGLHPAIGPEEYAMYLQ</sequence>
<dbReference type="HAMAP" id="MF_00626">
    <property type="entry name" value="Germination_prot"/>
    <property type="match status" value="1"/>
</dbReference>
<keyword evidence="2 4" id="KW-0378">Hydrolase</keyword>
<dbReference type="EC" id="3.4.24.78" evidence="4"/>